<dbReference type="Proteomes" id="UP000663828">
    <property type="component" value="Unassembled WGS sequence"/>
</dbReference>
<proteinExistence type="predicted"/>
<comment type="caution">
    <text evidence="1">The sequence shown here is derived from an EMBL/GenBank/DDBJ whole genome shotgun (WGS) entry which is preliminary data.</text>
</comment>
<sequence>IKYKIHRDKTNFSWTPLDFRFNDNRIGTYFKRNGNRAVLTMENNNIDFNRRLTFDLTQDVQLDNGELKFNDEQNVKKLLSDLITHINMLINNTSSSMQLTSHEQNVPDSRDDCKKMECTNGLSSEKNSATENTHLCQINLYSDQRQTEDDPFDILFQSIHDVLNSQPGPIPSTSPIHVSILNELTGGPLDNSIFSQASLHDEYGHGEPTLD</sequence>
<dbReference type="AlphaFoldDB" id="A0A816EV04"/>
<name>A0A816EV04_ADIRI</name>
<evidence type="ECO:0000313" key="1">
    <source>
        <dbReference type="EMBL" id="CAF1654294.1"/>
    </source>
</evidence>
<evidence type="ECO:0000313" key="2">
    <source>
        <dbReference type="Proteomes" id="UP000663828"/>
    </source>
</evidence>
<accession>A0A816EV04</accession>
<reference evidence="1" key="1">
    <citation type="submission" date="2021-02" db="EMBL/GenBank/DDBJ databases">
        <authorList>
            <person name="Nowell W R."/>
        </authorList>
    </citation>
    <scope>NUCLEOTIDE SEQUENCE</scope>
</reference>
<organism evidence="1 2">
    <name type="scientific">Adineta ricciae</name>
    <name type="common">Rotifer</name>
    <dbReference type="NCBI Taxonomy" id="249248"/>
    <lineage>
        <taxon>Eukaryota</taxon>
        <taxon>Metazoa</taxon>
        <taxon>Spiralia</taxon>
        <taxon>Gnathifera</taxon>
        <taxon>Rotifera</taxon>
        <taxon>Eurotatoria</taxon>
        <taxon>Bdelloidea</taxon>
        <taxon>Adinetida</taxon>
        <taxon>Adinetidae</taxon>
        <taxon>Adineta</taxon>
    </lineage>
</organism>
<protein>
    <submittedName>
        <fullName evidence="1">Uncharacterized protein</fullName>
    </submittedName>
</protein>
<gene>
    <name evidence="1" type="ORF">XAT740_LOCUS55609</name>
</gene>
<keyword evidence="2" id="KW-1185">Reference proteome</keyword>
<feature type="non-terminal residue" evidence="1">
    <location>
        <position position="1"/>
    </location>
</feature>
<dbReference type="EMBL" id="CAJNOR010010491">
    <property type="protein sequence ID" value="CAF1654294.1"/>
    <property type="molecule type" value="Genomic_DNA"/>
</dbReference>